<evidence type="ECO:0000256" key="1">
    <source>
        <dbReference type="SAM" id="MobiDB-lite"/>
    </source>
</evidence>
<dbReference type="Proteomes" id="UP001184150">
    <property type="component" value="Unassembled WGS sequence"/>
</dbReference>
<comment type="caution">
    <text evidence="2">The sequence shown here is derived from an EMBL/GenBank/DDBJ whole genome shotgun (WGS) entry which is preliminary data.</text>
</comment>
<dbReference type="EMBL" id="JAVDRD010000010">
    <property type="protein sequence ID" value="MDR6512579.1"/>
    <property type="molecule type" value="Genomic_DNA"/>
</dbReference>
<feature type="compositionally biased region" description="Pro residues" evidence="1">
    <location>
        <begin position="26"/>
        <end position="37"/>
    </location>
</feature>
<accession>A0ABU1MQF5</accession>
<protein>
    <submittedName>
        <fullName evidence="2">Uncharacterized protein</fullName>
    </submittedName>
</protein>
<organism evidence="2 3">
    <name type="scientific">Novosphingobium capsulatum</name>
    <dbReference type="NCBI Taxonomy" id="13688"/>
    <lineage>
        <taxon>Bacteria</taxon>
        <taxon>Pseudomonadati</taxon>
        <taxon>Pseudomonadota</taxon>
        <taxon>Alphaproteobacteria</taxon>
        <taxon>Sphingomonadales</taxon>
        <taxon>Sphingomonadaceae</taxon>
        <taxon>Novosphingobium</taxon>
    </lineage>
</organism>
<proteinExistence type="predicted"/>
<gene>
    <name evidence="2" type="ORF">J2792_003464</name>
</gene>
<keyword evidence="3" id="KW-1185">Reference proteome</keyword>
<reference evidence="2 3" key="1">
    <citation type="submission" date="2023-07" db="EMBL/GenBank/DDBJ databases">
        <title>Sorghum-associated microbial communities from plants grown in Nebraska, USA.</title>
        <authorList>
            <person name="Schachtman D."/>
        </authorList>
    </citation>
    <scope>NUCLEOTIDE SEQUENCE [LARGE SCALE GENOMIC DNA]</scope>
    <source>
        <strain evidence="2 3">DS1027</strain>
    </source>
</reference>
<name>A0ABU1MQF5_9SPHN</name>
<sequence length="37" mass="4000">MDAGLRRNAHRSNAEGGIKLPLTGKPMPPPQQPLPPR</sequence>
<evidence type="ECO:0000313" key="2">
    <source>
        <dbReference type="EMBL" id="MDR6512579.1"/>
    </source>
</evidence>
<evidence type="ECO:0000313" key="3">
    <source>
        <dbReference type="Proteomes" id="UP001184150"/>
    </source>
</evidence>
<feature type="region of interest" description="Disordered" evidence="1">
    <location>
        <begin position="1"/>
        <end position="37"/>
    </location>
</feature>